<reference evidence="2 3" key="1">
    <citation type="journal article" date="2015" name="Nat. Commun.">
        <title>Lucilia cuprina genome unlocks parasitic fly biology to underpin future interventions.</title>
        <authorList>
            <person name="Anstead C.A."/>
            <person name="Korhonen P.K."/>
            <person name="Young N.D."/>
            <person name="Hall R.S."/>
            <person name="Jex A.R."/>
            <person name="Murali S.C."/>
            <person name="Hughes D.S."/>
            <person name="Lee S.F."/>
            <person name="Perry T."/>
            <person name="Stroehlein A.J."/>
            <person name="Ansell B.R."/>
            <person name="Breugelmans B."/>
            <person name="Hofmann A."/>
            <person name="Qu J."/>
            <person name="Dugan S."/>
            <person name="Lee S.L."/>
            <person name="Chao H."/>
            <person name="Dinh H."/>
            <person name="Han Y."/>
            <person name="Doddapaneni H.V."/>
            <person name="Worley K.C."/>
            <person name="Muzny D.M."/>
            <person name="Ioannidis P."/>
            <person name="Waterhouse R.M."/>
            <person name="Zdobnov E.M."/>
            <person name="James P.J."/>
            <person name="Bagnall N.H."/>
            <person name="Kotze A.C."/>
            <person name="Gibbs R.A."/>
            <person name="Richards S."/>
            <person name="Batterham P."/>
            <person name="Gasser R.B."/>
        </authorList>
    </citation>
    <scope>NUCLEOTIDE SEQUENCE [LARGE SCALE GENOMIC DNA]</scope>
    <source>
        <strain evidence="2 3">LS</strain>
        <tissue evidence="2">Full body</tissue>
    </source>
</reference>
<feature type="compositionally biased region" description="Polar residues" evidence="1">
    <location>
        <begin position="571"/>
        <end position="586"/>
    </location>
</feature>
<gene>
    <name evidence="2" type="ORF">FF38_11393</name>
</gene>
<dbReference type="Proteomes" id="UP000037069">
    <property type="component" value="Unassembled WGS sequence"/>
</dbReference>
<feature type="region of interest" description="Disordered" evidence="1">
    <location>
        <begin position="570"/>
        <end position="596"/>
    </location>
</feature>
<organism evidence="2 3">
    <name type="scientific">Lucilia cuprina</name>
    <name type="common">Green bottle fly</name>
    <name type="synonym">Australian sheep blowfly</name>
    <dbReference type="NCBI Taxonomy" id="7375"/>
    <lineage>
        <taxon>Eukaryota</taxon>
        <taxon>Metazoa</taxon>
        <taxon>Ecdysozoa</taxon>
        <taxon>Arthropoda</taxon>
        <taxon>Hexapoda</taxon>
        <taxon>Insecta</taxon>
        <taxon>Pterygota</taxon>
        <taxon>Neoptera</taxon>
        <taxon>Endopterygota</taxon>
        <taxon>Diptera</taxon>
        <taxon>Brachycera</taxon>
        <taxon>Muscomorpha</taxon>
        <taxon>Oestroidea</taxon>
        <taxon>Calliphoridae</taxon>
        <taxon>Luciliinae</taxon>
        <taxon>Lucilia</taxon>
    </lineage>
</organism>
<keyword evidence="3" id="KW-1185">Reference proteome</keyword>
<feature type="compositionally biased region" description="Low complexity" evidence="1">
    <location>
        <begin position="705"/>
        <end position="723"/>
    </location>
</feature>
<evidence type="ECO:0000256" key="1">
    <source>
        <dbReference type="SAM" id="MobiDB-lite"/>
    </source>
</evidence>
<sequence>MSLKRFAMLAAISYQNQQNYNNNNNNNSNNTNYNNNNKNSTNNNNNETQTTFVTTTTTESTATKIINSNKSTLIQLKQQQQQQQHSQQIIAATTSKSSLLTPSIHHNDKVNTTTTIHRNDHHHHESDDTSNGITDDDSSSNYSSESSESLDFSQHPLPSERQPSNTYTSTTYYGSGFGVFHQQNIRSNGGGIALITGSSSSNGLGSGSYSNGINNNVNLLLGGAMLTLITTILCVVCYCCHRNIKKRTEAAYRQQRQWLENDPNMEIYSVEQCYETSGLFVGDSMDGLATIPALHHEPPPSYDAVVAMQEQQQLLIQQHQQQLLMQQQLLQQQLPTNNSPPPGYRSSLDVSSIIQGRVSALGGVLGVGGSIISGMEINSLASSDANIRTATSHSPIDPLLNYNDVNGNMTNALTVATTTPTNNRASVSYLRNKQQQQQRNVGPSQLSQLNMKKVLQAQSCCSLQRAEVENMWNAAAAALAARSAHLTSESRASTTASTSSPTLAMNARKLSQGYNTSKSNTPETFGSRYLKQNYYRRGCPLCGKFRYDNDSILSISMESNLDTLAGALAEEQSTTNGQERNSESTQNNLNNNDNLANNLNEKQQQNANEYGNETEDNEAADMEDEHDDNDNDIEQQCSCANTKRKFKQQNHYQKLNTQQDNGEEIETSLQQVEISVPELIHNREDDNTTTDANANCAIATARQSTTTTTTTTNQDPTNNNNNNDILEDSLPSTSAATAITNPHNPNTVATSTSASTASTPASVTINLDCINENGIISLDMSKIIDKTGLPTYDAALKLESSGYV</sequence>
<dbReference type="OMA" id="NHYRRGC"/>
<feature type="compositionally biased region" description="Polar residues" evidence="1">
    <location>
        <begin position="730"/>
        <end position="743"/>
    </location>
</feature>
<evidence type="ECO:0000313" key="2">
    <source>
        <dbReference type="EMBL" id="KNC26703.1"/>
    </source>
</evidence>
<protein>
    <submittedName>
        <fullName evidence="2">Uncharacterized protein</fullName>
    </submittedName>
</protein>
<feature type="compositionally biased region" description="Low complexity" evidence="1">
    <location>
        <begin position="139"/>
        <end position="153"/>
    </location>
</feature>
<feature type="region of interest" description="Disordered" evidence="1">
    <location>
        <begin position="699"/>
        <end position="756"/>
    </location>
</feature>
<proteinExistence type="predicted"/>
<evidence type="ECO:0000313" key="3">
    <source>
        <dbReference type="Proteomes" id="UP000037069"/>
    </source>
</evidence>
<feature type="compositionally biased region" description="Low complexity" evidence="1">
    <location>
        <begin position="744"/>
        <end position="756"/>
    </location>
</feature>
<name>A0A0L0C2X5_LUCCU</name>
<feature type="region of interest" description="Disordered" evidence="1">
    <location>
        <begin position="115"/>
        <end position="168"/>
    </location>
</feature>
<comment type="caution">
    <text evidence="2">The sequence shown here is derived from an EMBL/GenBank/DDBJ whole genome shotgun (WGS) entry which is preliminary data.</text>
</comment>
<dbReference type="OrthoDB" id="7674340at2759"/>
<feature type="compositionally biased region" description="Acidic residues" evidence="1">
    <location>
        <begin position="612"/>
        <end position="633"/>
    </location>
</feature>
<dbReference type="AlphaFoldDB" id="A0A0L0C2X5"/>
<feature type="region of interest" description="Disordered" evidence="1">
    <location>
        <begin position="608"/>
        <end position="633"/>
    </location>
</feature>
<feature type="region of interest" description="Disordered" evidence="1">
    <location>
        <begin position="18"/>
        <end position="48"/>
    </location>
</feature>
<dbReference type="EMBL" id="JRES01000960">
    <property type="protein sequence ID" value="KNC26703.1"/>
    <property type="molecule type" value="Genomic_DNA"/>
</dbReference>
<feature type="compositionally biased region" description="Low complexity" evidence="1">
    <location>
        <begin position="587"/>
        <end position="596"/>
    </location>
</feature>
<accession>A0A0L0C2X5</accession>